<evidence type="ECO:0000313" key="2">
    <source>
        <dbReference type="Proteomes" id="UP000094444"/>
    </source>
</evidence>
<dbReference type="EMBL" id="MAVT02000687">
    <property type="protein sequence ID" value="POS74070.1"/>
    <property type="molecule type" value="Genomic_DNA"/>
</dbReference>
<dbReference type="AlphaFoldDB" id="A0A2P5HUY2"/>
<accession>A0A2P5HUY2</accession>
<gene>
    <name evidence="1" type="ORF">DHEL01_v207529</name>
</gene>
<dbReference type="OrthoDB" id="10617245at2759"/>
<organism evidence="1 2">
    <name type="scientific">Diaporthe helianthi</name>
    <dbReference type="NCBI Taxonomy" id="158607"/>
    <lineage>
        <taxon>Eukaryota</taxon>
        <taxon>Fungi</taxon>
        <taxon>Dikarya</taxon>
        <taxon>Ascomycota</taxon>
        <taxon>Pezizomycotina</taxon>
        <taxon>Sordariomycetes</taxon>
        <taxon>Sordariomycetidae</taxon>
        <taxon>Diaporthales</taxon>
        <taxon>Diaporthaceae</taxon>
        <taxon>Diaporthe</taxon>
    </lineage>
</organism>
<reference evidence="1" key="1">
    <citation type="submission" date="2017-09" db="EMBL/GenBank/DDBJ databases">
        <title>Polyketide synthases of a Diaporthe helianthi virulent isolate.</title>
        <authorList>
            <person name="Baroncelli R."/>
        </authorList>
    </citation>
    <scope>NUCLEOTIDE SEQUENCE [LARGE SCALE GENOMIC DNA]</scope>
    <source>
        <strain evidence="1">7/96</strain>
    </source>
</reference>
<protein>
    <submittedName>
        <fullName evidence="1">Uncharacterized protein</fullName>
    </submittedName>
</protein>
<name>A0A2P5HUY2_DIAHE</name>
<sequence>MTSTNLRTDEALKFFAANPSYYDGLKCLIHQSVNKGLSIQDIDGLLALAGALSRLSASDAADSDDSDDRDLVHRLAVTSDPKFAYRPDLFTTPPDPTEAAAAATSTRTTTLPGPHWWSYGTLYRVDYRDVKGMANLGEKLEQKGLKLPEIVLSLGRLVVTTDQVTNQDGSSWSASDYGVMVDMHLFNPNVMDMALLFPRIDDWESSDNA</sequence>
<dbReference type="InParanoid" id="A0A2P5HUY2"/>
<proteinExistence type="predicted"/>
<dbReference type="Proteomes" id="UP000094444">
    <property type="component" value="Unassembled WGS sequence"/>
</dbReference>
<keyword evidence="2" id="KW-1185">Reference proteome</keyword>
<comment type="caution">
    <text evidence="1">The sequence shown here is derived from an EMBL/GenBank/DDBJ whole genome shotgun (WGS) entry which is preliminary data.</text>
</comment>
<evidence type="ECO:0000313" key="1">
    <source>
        <dbReference type="EMBL" id="POS74070.1"/>
    </source>
</evidence>